<dbReference type="InterPro" id="IPR000914">
    <property type="entry name" value="SBP_5_dom"/>
</dbReference>
<dbReference type="Proteomes" id="UP000000657">
    <property type="component" value="Chromosome"/>
</dbReference>
<dbReference type="STRING" id="326424.FRAAL4089"/>
<keyword evidence="3" id="KW-0813">Transport</keyword>
<dbReference type="GO" id="GO:1904680">
    <property type="term" value="F:peptide transmembrane transporter activity"/>
    <property type="evidence" value="ECO:0007669"/>
    <property type="project" value="TreeGrafter"/>
</dbReference>
<dbReference type="CDD" id="cd08492">
    <property type="entry name" value="PBP2_NikA_DppA_OppA_like_15"/>
    <property type="match status" value="1"/>
</dbReference>
<dbReference type="InterPro" id="IPR039424">
    <property type="entry name" value="SBP_5"/>
</dbReference>
<dbReference type="GO" id="GO:0042597">
    <property type="term" value="C:periplasmic space"/>
    <property type="evidence" value="ECO:0007669"/>
    <property type="project" value="UniProtKB-ARBA"/>
</dbReference>
<reference evidence="8 9" key="1">
    <citation type="journal article" date="2007" name="Genome Res.">
        <title>Genome characteristics of facultatively symbiotic Frankia sp. strains reflect host range and host plant biogeography.</title>
        <authorList>
            <person name="Normand P."/>
            <person name="Lapierre P."/>
            <person name="Tisa L.S."/>
            <person name="Gogarten J.P."/>
            <person name="Alloisio N."/>
            <person name="Bagnarol E."/>
            <person name="Bassi C.A."/>
            <person name="Berry A.M."/>
            <person name="Bickhart D.M."/>
            <person name="Choisne N."/>
            <person name="Couloux A."/>
            <person name="Cournoyer B."/>
            <person name="Cruveiller S."/>
            <person name="Daubin V."/>
            <person name="Demange N."/>
            <person name="Francino M.P."/>
            <person name="Goltsman E."/>
            <person name="Huang Y."/>
            <person name="Kopp O.R."/>
            <person name="Labarre L."/>
            <person name="Lapidus A."/>
            <person name="Lavire C."/>
            <person name="Marechal J."/>
            <person name="Martinez M."/>
            <person name="Mastronunzio J.E."/>
            <person name="Mullin B.C."/>
            <person name="Niemann J."/>
            <person name="Pujic P."/>
            <person name="Rawnsley T."/>
            <person name="Rouy Z."/>
            <person name="Schenowitz C."/>
            <person name="Sellstedt A."/>
            <person name="Tavares F."/>
            <person name="Tomkins J.P."/>
            <person name="Vallenet D."/>
            <person name="Valverde C."/>
            <person name="Wall L.G."/>
            <person name="Wang Y."/>
            <person name="Medigue C."/>
            <person name="Benson D.R."/>
        </authorList>
    </citation>
    <scope>NUCLEOTIDE SEQUENCE [LARGE SCALE GENOMIC DNA]</scope>
    <source>
        <strain evidence="9">DSM 45986 / CECT 9034 / ACN14a</strain>
    </source>
</reference>
<comment type="subcellular location">
    <subcellularLocation>
        <location evidence="1">Cell envelope</location>
    </subcellularLocation>
</comment>
<name>Q0RID8_FRAAA</name>
<comment type="similarity">
    <text evidence="2">Belongs to the bacterial solute-binding protein 5 family.</text>
</comment>
<dbReference type="eggNOG" id="COG0747">
    <property type="taxonomic scope" value="Bacteria"/>
</dbReference>
<dbReference type="Gene3D" id="3.10.105.10">
    <property type="entry name" value="Dipeptide-binding Protein, Domain 3"/>
    <property type="match status" value="1"/>
</dbReference>
<keyword evidence="9" id="KW-1185">Reference proteome</keyword>
<feature type="region of interest" description="Disordered" evidence="5">
    <location>
        <begin position="34"/>
        <end position="55"/>
    </location>
</feature>
<dbReference type="HOGENOM" id="CLU_017028_7_3_11"/>
<proteinExistence type="inferred from homology"/>
<gene>
    <name evidence="8" type="ordered locus">FRAAL4089</name>
</gene>
<dbReference type="SUPFAM" id="SSF53850">
    <property type="entry name" value="Periplasmic binding protein-like II"/>
    <property type="match status" value="1"/>
</dbReference>
<dbReference type="PROSITE" id="PS51257">
    <property type="entry name" value="PROKAR_LIPOPROTEIN"/>
    <property type="match status" value="1"/>
</dbReference>
<evidence type="ECO:0000256" key="1">
    <source>
        <dbReference type="ARBA" id="ARBA00004196"/>
    </source>
</evidence>
<feature type="chain" id="PRO_5038387786" evidence="6">
    <location>
        <begin position="29"/>
        <end position="551"/>
    </location>
</feature>
<dbReference type="PIRSF" id="PIRSF002741">
    <property type="entry name" value="MppA"/>
    <property type="match status" value="1"/>
</dbReference>
<dbReference type="GO" id="GO:0043190">
    <property type="term" value="C:ATP-binding cassette (ABC) transporter complex"/>
    <property type="evidence" value="ECO:0007669"/>
    <property type="project" value="InterPro"/>
</dbReference>
<evidence type="ECO:0000313" key="8">
    <source>
        <dbReference type="EMBL" id="CAJ62731.1"/>
    </source>
</evidence>
<dbReference type="PANTHER" id="PTHR30290">
    <property type="entry name" value="PERIPLASMIC BINDING COMPONENT OF ABC TRANSPORTER"/>
    <property type="match status" value="1"/>
</dbReference>
<protein>
    <submittedName>
        <fullName evidence="8">ABC transporter oligopeptide binding protein</fullName>
    </submittedName>
</protein>
<evidence type="ECO:0000256" key="3">
    <source>
        <dbReference type="ARBA" id="ARBA00022448"/>
    </source>
</evidence>
<organism evidence="8 9">
    <name type="scientific">Frankia alni (strain DSM 45986 / CECT 9034 / ACN14a)</name>
    <dbReference type="NCBI Taxonomy" id="326424"/>
    <lineage>
        <taxon>Bacteria</taxon>
        <taxon>Bacillati</taxon>
        <taxon>Actinomycetota</taxon>
        <taxon>Actinomycetes</taxon>
        <taxon>Frankiales</taxon>
        <taxon>Frankiaceae</taxon>
        <taxon>Frankia</taxon>
    </lineage>
</organism>
<feature type="signal peptide" evidence="6">
    <location>
        <begin position="1"/>
        <end position="28"/>
    </location>
</feature>
<evidence type="ECO:0000313" key="9">
    <source>
        <dbReference type="Proteomes" id="UP000000657"/>
    </source>
</evidence>
<evidence type="ECO:0000256" key="6">
    <source>
        <dbReference type="SAM" id="SignalP"/>
    </source>
</evidence>
<evidence type="ECO:0000259" key="7">
    <source>
        <dbReference type="Pfam" id="PF00496"/>
    </source>
</evidence>
<accession>Q0RID8</accession>
<dbReference type="PANTHER" id="PTHR30290:SF10">
    <property type="entry name" value="PERIPLASMIC OLIGOPEPTIDE-BINDING PROTEIN-RELATED"/>
    <property type="match status" value="1"/>
</dbReference>
<dbReference type="Gene3D" id="3.40.190.10">
    <property type="entry name" value="Periplasmic binding protein-like II"/>
    <property type="match status" value="1"/>
</dbReference>
<keyword evidence="4 6" id="KW-0732">Signal</keyword>
<dbReference type="GO" id="GO:0015833">
    <property type="term" value="P:peptide transport"/>
    <property type="evidence" value="ECO:0007669"/>
    <property type="project" value="TreeGrafter"/>
</dbReference>
<dbReference type="AlphaFoldDB" id="Q0RID8"/>
<evidence type="ECO:0000256" key="2">
    <source>
        <dbReference type="ARBA" id="ARBA00005695"/>
    </source>
</evidence>
<dbReference type="GO" id="GO:0030313">
    <property type="term" value="C:cell envelope"/>
    <property type="evidence" value="ECO:0007669"/>
    <property type="project" value="UniProtKB-SubCell"/>
</dbReference>
<feature type="domain" description="Solute-binding protein family 5" evidence="7">
    <location>
        <begin position="91"/>
        <end position="453"/>
    </location>
</feature>
<sequence>MNSGVRFRAAPRRRVVPAVALGAVLALASSCAGGSGSSADGEAPRDGGTLNLAIGREPDCLDPHQSPSAAARVVSRPIVDSLVYQDPKGAIKPWLASRWTIAADHKAYTFTLRDDVRFTDGARFDAAAVVANLEHIVNPKTKSLLAASLLTGYESSRAIDAHTVEIRLKEPSSALLDALATPNLGIESPATLTRGNNALCATIVGTGPFASPGGYRQQQGIEYVRNRDYAWAPPGAGHTGPARLDAIRIRVAPDNSARYGALTSGQVDAITNLSPVNLRELRTTDGFHLFSVPFPGIPYTYFPNTEKGVLADVAVRKAFRAGIDWAQIVKNVYFGAYPVARGVLTSTTFGYDKSQESAYAYNPTEAARLLDQAGWTARDAKGYRTKNGARLTLRHLWSDPSIEDLAVQIQAAAKELGIEIVEENIDEGTYVDRILSADYELADTNFASPGPEVLKVLYGSANVPSPTRGLANNISRTANSELDKLFLQAAASDNVTERLRVYGQAQRQLTADAASFPIYSPLSTVAARSAVRDVTFAIDGSPIFYDTWLSS</sequence>
<evidence type="ECO:0000256" key="4">
    <source>
        <dbReference type="ARBA" id="ARBA00022729"/>
    </source>
</evidence>
<evidence type="ECO:0000256" key="5">
    <source>
        <dbReference type="SAM" id="MobiDB-lite"/>
    </source>
</evidence>
<dbReference type="Pfam" id="PF00496">
    <property type="entry name" value="SBP_bac_5"/>
    <property type="match status" value="1"/>
</dbReference>
<dbReference type="KEGG" id="fal:FRAAL4089"/>
<dbReference type="EMBL" id="CT573213">
    <property type="protein sequence ID" value="CAJ62731.1"/>
    <property type="molecule type" value="Genomic_DNA"/>
</dbReference>
<dbReference type="InterPro" id="IPR030678">
    <property type="entry name" value="Peptide/Ni-bd"/>
</dbReference>